<evidence type="ECO:0000313" key="1">
    <source>
        <dbReference type="EMBL" id="VDD05838.1"/>
    </source>
</evidence>
<proteinExistence type="predicted"/>
<accession>A0A3P6BTX4</accession>
<dbReference type="AlphaFoldDB" id="A0A3P6BTX4"/>
<protein>
    <submittedName>
        <fullName evidence="1">Uncharacterized protein</fullName>
    </submittedName>
</protein>
<dbReference type="EMBL" id="LR031873">
    <property type="protein sequence ID" value="VDD05838.1"/>
    <property type="molecule type" value="Genomic_DNA"/>
</dbReference>
<organism evidence="1">
    <name type="scientific">Brassica oleracea</name>
    <name type="common">Wild cabbage</name>
    <dbReference type="NCBI Taxonomy" id="3712"/>
    <lineage>
        <taxon>Eukaryota</taxon>
        <taxon>Viridiplantae</taxon>
        <taxon>Streptophyta</taxon>
        <taxon>Embryophyta</taxon>
        <taxon>Tracheophyta</taxon>
        <taxon>Spermatophyta</taxon>
        <taxon>Magnoliopsida</taxon>
        <taxon>eudicotyledons</taxon>
        <taxon>Gunneridae</taxon>
        <taxon>Pentapetalae</taxon>
        <taxon>rosids</taxon>
        <taxon>malvids</taxon>
        <taxon>Brassicales</taxon>
        <taxon>Brassicaceae</taxon>
        <taxon>Brassiceae</taxon>
        <taxon>Brassica</taxon>
    </lineage>
</organism>
<sequence>MLPLIFESRTTSPQKVMLQSIKSIKGGKLLNPQSSLRHCRRLTTASN</sequence>
<name>A0A3P6BTX4_BRAOL</name>
<gene>
    <name evidence="1" type="ORF">BOLC4T22713H</name>
</gene>
<reference evidence="1" key="1">
    <citation type="submission" date="2018-11" db="EMBL/GenBank/DDBJ databases">
        <authorList>
            <consortium name="Genoscope - CEA"/>
            <person name="William W."/>
        </authorList>
    </citation>
    <scope>NUCLEOTIDE SEQUENCE</scope>
</reference>